<evidence type="ECO:0000256" key="1">
    <source>
        <dbReference type="SAM" id="MobiDB-lite"/>
    </source>
</evidence>
<feature type="region of interest" description="Disordered" evidence="1">
    <location>
        <begin position="931"/>
        <end position="1076"/>
    </location>
</feature>
<dbReference type="Pfam" id="PF00004">
    <property type="entry name" value="AAA"/>
    <property type="match status" value="1"/>
</dbReference>
<organism evidence="3 4">
    <name type="scientific">Fusarium austroafricanum</name>
    <dbReference type="NCBI Taxonomy" id="2364996"/>
    <lineage>
        <taxon>Eukaryota</taxon>
        <taxon>Fungi</taxon>
        <taxon>Dikarya</taxon>
        <taxon>Ascomycota</taxon>
        <taxon>Pezizomycotina</taxon>
        <taxon>Sordariomycetes</taxon>
        <taxon>Hypocreomycetidae</taxon>
        <taxon>Hypocreales</taxon>
        <taxon>Nectriaceae</taxon>
        <taxon>Fusarium</taxon>
        <taxon>Fusarium concolor species complex</taxon>
    </lineage>
</organism>
<dbReference type="Proteomes" id="UP000605986">
    <property type="component" value="Unassembled WGS sequence"/>
</dbReference>
<reference evidence="3" key="1">
    <citation type="submission" date="2020-01" db="EMBL/GenBank/DDBJ databases">
        <title>Identification and distribution of gene clusters putatively required for synthesis of sphingolipid metabolism inhibitors in phylogenetically diverse species of the filamentous fungus Fusarium.</title>
        <authorList>
            <person name="Kim H.-S."/>
            <person name="Busman M."/>
            <person name="Brown D.W."/>
            <person name="Divon H."/>
            <person name="Uhlig S."/>
            <person name="Proctor R.H."/>
        </authorList>
    </citation>
    <scope>NUCLEOTIDE SEQUENCE</scope>
    <source>
        <strain evidence="3">NRRL 53441</strain>
    </source>
</reference>
<name>A0A8H4KGP8_9HYPO</name>
<feature type="compositionally biased region" description="Basic and acidic residues" evidence="1">
    <location>
        <begin position="41"/>
        <end position="52"/>
    </location>
</feature>
<dbReference type="PANTHER" id="PTHR46411:SF3">
    <property type="entry name" value="AAA+ ATPASE DOMAIN-CONTAINING PROTEIN"/>
    <property type="match status" value="1"/>
</dbReference>
<dbReference type="InterPro" id="IPR056599">
    <property type="entry name" value="AAA_lid_fung"/>
</dbReference>
<dbReference type="InterPro" id="IPR003593">
    <property type="entry name" value="AAA+_ATPase"/>
</dbReference>
<comment type="caution">
    <text evidence="3">The sequence shown here is derived from an EMBL/GenBank/DDBJ whole genome shotgun (WGS) entry which is preliminary data.</text>
</comment>
<dbReference type="GO" id="GO:0016887">
    <property type="term" value="F:ATP hydrolysis activity"/>
    <property type="evidence" value="ECO:0007669"/>
    <property type="project" value="InterPro"/>
</dbReference>
<dbReference type="CDD" id="cd19481">
    <property type="entry name" value="RecA-like_protease"/>
    <property type="match status" value="1"/>
</dbReference>
<feature type="compositionally biased region" description="Acidic residues" evidence="1">
    <location>
        <begin position="936"/>
        <end position="947"/>
    </location>
</feature>
<dbReference type="PANTHER" id="PTHR46411">
    <property type="entry name" value="FAMILY ATPASE, PUTATIVE-RELATED"/>
    <property type="match status" value="1"/>
</dbReference>
<feature type="compositionally biased region" description="Polar residues" evidence="1">
    <location>
        <begin position="967"/>
        <end position="976"/>
    </location>
</feature>
<feature type="domain" description="AAA+ ATPase" evidence="2">
    <location>
        <begin position="673"/>
        <end position="800"/>
    </location>
</feature>
<feature type="compositionally biased region" description="Acidic residues" evidence="1">
    <location>
        <begin position="79"/>
        <end position="94"/>
    </location>
</feature>
<keyword evidence="4" id="KW-1185">Reference proteome</keyword>
<dbReference type="EMBL" id="JAADJG010000235">
    <property type="protein sequence ID" value="KAF4450955.1"/>
    <property type="molecule type" value="Genomic_DNA"/>
</dbReference>
<dbReference type="OrthoDB" id="10042665at2759"/>
<sequence length="1076" mass="122250">MMADATPSVTAVVTETETSGKGSSPPASPIFPGKMPSDSTDPSHREDREKPENNLADGPEETYASSEKGGESDQAESLHEEEEGQNGDDDDDASETFLPVKDRPLTVDVRYYNYQGFMNRMDGDEGDYVIEALVARADWHEDVGIESNKLYERMKPNYSRSNDTAGAQLKLSKGSKSPQTQDGRIQRIRIRSQTILGALGSLAEFSDMEESSVVEFNRPFRILEDHHDGMKRKLVEMENAHKPESGSPVAGSGSPQTFHVSSEEFIEAGRPMASGDGFDKTIEDDNVDSKTALEHMRCYVNFMEVLLPIRSRFQYFGKNSRQRVRHEEIPCLFRPGSLAFVPFVEPGQTLHRSAAQHVWRMASCHVANYPHDFDYDEGHFKKGVGETKWDMYCFDYDGEKLLPIWHHVKFELFDGERDVTSLPCYPLEFYPKHASLIEEQKIWGRAFKLCIAEGVKHIYYSGWTFITGILAEPLEDDKGQLINYPEYTESEVIIDFKETVRAYPTWETNAGEYEISDELWGLGSYAEKGVHVWEEYPSGLGGRRRYRTETFDFLYEESPPYSRESKEWIENDKFIVAKNALAISDDEWTDEDLALLPKRLFGYVLRERRFARLDVQGIDLTSQQSHVTLDDIQMPELRRKIIRSAVSAHFRSQQKEKQGLSTIQLDVVRGKGKGLVILLHGAPGVGKTATAEAVAIENNKPLFPITCGDLGFSPSVVDKSLRDTFRYAYLWDCILLLDEADVFLTQRDRGGGNLERNALVGVFLRVLEYYSGILFLTTNRVGALDEAFRSRVHLSLCYPHLSLDDTIQILQSNLNRLPRIEHAKDRSSIDGYIKVMDNEIRKFVEDEYKKYSRANKKKKGPWNGRQIRNAVQIAAGLALYDKENPLDNNEADGMPAILTAGHFQSVADTTTEFEAYLKSTKKGDETFQARLRQDRDDDFQEDAEEEEYGHYSGSFDTEPYEAPQRPRLTNSVSGPSRTRHMGSSRAAATPDRNRKASLFTDRTSGDHFGSAKSSPGPGHPGRRSRYPPQTPEFREVDENMQDSFFEGDEFEEFEHREYSHTPLPASKDSKLSQLRR</sequence>
<accession>A0A8H4KGP8</accession>
<dbReference type="Pfam" id="PF23232">
    <property type="entry name" value="AAA_lid_13"/>
    <property type="match status" value="1"/>
</dbReference>
<evidence type="ECO:0000313" key="4">
    <source>
        <dbReference type="Proteomes" id="UP000605986"/>
    </source>
</evidence>
<feature type="compositionally biased region" description="Low complexity" evidence="1">
    <location>
        <begin position="1"/>
        <end position="19"/>
    </location>
</feature>
<dbReference type="SUPFAM" id="SSF52540">
    <property type="entry name" value="P-loop containing nucleoside triphosphate hydrolases"/>
    <property type="match status" value="1"/>
</dbReference>
<feature type="region of interest" description="Disordered" evidence="1">
    <location>
        <begin position="156"/>
        <end position="184"/>
    </location>
</feature>
<dbReference type="Gene3D" id="3.40.50.300">
    <property type="entry name" value="P-loop containing nucleotide triphosphate hydrolases"/>
    <property type="match status" value="1"/>
</dbReference>
<gene>
    <name evidence="3" type="ORF">F53441_6016</name>
</gene>
<evidence type="ECO:0000313" key="3">
    <source>
        <dbReference type="EMBL" id="KAF4450955.1"/>
    </source>
</evidence>
<dbReference type="GO" id="GO:0005524">
    <property type="term" value="F:ATP binding"/>
    <property type="evidence" value="ECO:0007669"/>
    <property type="project" value="InterPro"/>
</dbReference>
<dbReference type="Pfam" id="PF22942">
    <property type="entry name" value="DUF7025"/>
    <property type="match status" value="1"/>
</dbReference>
<protein>
    <submittedName>
        <fullName evidence="3">AAA family ATPase</fullName>
    </submittedName>
</protein>
<proteinExistence type="predicted"/>
<dbReference type="InterPro" id="IPR054289">
    <property type="entry name" value="DUF7025"/>
</dbReference>
<dbReference type="InterPro" id="IPR027417">
    <property type="entry name" value="P-loop_NTPase"/>
</dbReference>
<dbReference type="AlphaFoldDB" id="A0A8H4KGP8"/>
<feature type="region of interest" description="Disordered" evidence="1">
    <location>
        <begin position="1"/>
        <end position="101"/>
    </location>
</feature>
<dbReference type="SMART" id="SM00382">
    <property type="entry name" value="AAA"/>
    <property type="match status" value="1"/>
</dbReference>
<evidence type="ECO:0000259" key="2">
    <source>
        <dbReference type="SMART" id="SM00382"/>
    </source>
</evidence>
<dbReference type="InterPro" id="IPR003959">
    <property type="entry name" value="ATPase_AAA_core"/>
</dbReference>